<dbReference type="CDD" id="cd04301">
    <property type="entry name" value="NAT_SF"/>
    <property type="match status" value="1"/>
</dbReference>
<name>A0A0M7AN29_9HYPH</name>
<accession>A0A0M7AN29</accession>
<evidence type="ECO:0000313" key="3">
    <source>
        <dbReference type="Proteomes" id="UP000049983"/>
    </source>
</evidence>
<feature type="domain" description="N-acetyltransferase" evidence="1">
    <location>
        <begin position="12"/>
        <end position="155"/>
    </location>
</feature>
<gene>
    <name evidence="2" type="ORF">LA5096_04812</name>
</gene>
<protein>
    <submittedName>
        <fullName evidence="2">Putative acyltransferase</fullName>
    </submittedName>
</protein>
<evidence type="ECO:0000259" key="1">
    <source>
        <dbReference type="PROSITE" id="PS51186"/>
    </source>
</evidence>
<dbReference type="GO" id="GO:0016747">
    <property type="term" value="F:acyltransferase activity, transferring groups other than amino-acyl groups"/>
    <property type="evidence" value="ECO:0007669"/>
    <property type="project" value="InterPro"/>
</dbReference>
<reference evidence="3" key="1">
    <citation type="submission" date="2015-07" db="EMBL/GenBank/DDBJ databases">
        <authorList>
            <person name="Rodrigo-Torres Lidia"/>
            <person name="Arahal R.David."/>
        </authorList>
    </citation>
    <scope>NUCLEOTIDE SEQUENCE [LARGE SCALE GENOMIC DNA]</scope>
    <source>
        <strain evidence="3">CECT 5096</strain>
    </source>
</reference>
<dbReference type="InterPro" id="IPR000182">
    <property type="entry name" value="GNAT_dom"/>
</dbReference>
<dbReference type="EMBL" id="CXWC01000013">
    <property type="protein sequence ID" value="CTQ76613.1"/>
    <property type="molecule type" value="Genomic_DNA"/>
</dbReference>
<dbReference type="STRING" id="311410.LA5095_03530"/>
<keyword evidence="3" id="KW-1185">Reference proteome</keyword>
<dbReference type="SUPFAM" id="SSF55729">
    <property type="entry name" value="Acyl-CoA N-acyltransferases (Nat)"/>
    <property type="match status" value="1"/>
</dbReference>
<dbReference type="Proteomes" id="UP000049983">
    <property type="component" value="Unassembled WGS sequence"/>
</dbReference>
<dbReference type="AlphaFoldDB" id="A0A0M7AN29"/>
<keyword evidence="2" id="KW-0012">Acyltransferase</keyword>
<dbReference type="Gene3D" id="3.40.630.30">
    <property type="match status" value="1"/>
</dbReference>
<dbReference type="RefSeq" id="WP_055117267.1">
    <property type="nucleotide sequence ID" value="NZ_CANMGD010000007.1"/>
</dbReference>
<proteinExistence type="predicted"/>
<dbReference type="InterPro" id="IPR016181">
    <property type="entry name" value="Acyl_CoA_acyltransferase"/>
</dbReference>
<dbReference type="OrthoDB" id="9796171at2"/>
<evidence type="ECO:0000313" key="2">
    <source>
        <dbReference type="EMBL" id="CTQ76613.1"/>
    </source>
</evidence>
<dbReference type="GeneID" id="97672093"/>
<sequence>MEFDESFDARWARLQELGPIDVHDVLKLRQDVFLLEQTSLYQDIDGKDPDALHLLVRTRTAGDLVGIIRLFAEPDVGTARIGRVVIASGQRGSGLGRKMMLAGIEKAGEIAPGCPIDLSAQAHLEEFYNALGFETVSDKYIKDGILHIDMICQGKRPG</sequence>
<keyword evidence="2" id="KW-0808">Transferase</keyword>
<organism evidence="2 3">
    <name type="scientific">Roseibium album</name>
    <dbReference type="NCBI Taxonomy" id="311410"/>
    <lineage>
        <taxon>Bacteria</taxon>
        <taxon>Pseudomonadati</taxon>
        <taxon>Pseudomonadota</taxon>
        <taxon>Alphaproteobacteria</taxon>
        <taxon>Hyphomicrobiales</taxon>
        <taxon>Stappiaceae</taxon>
        <taxon>Roseibium</taxon>
    </lineage>
</organism>
<dbReference type="PROSITE" id="PS51186">
    <property type="entry name" value="GNAT"/>
    <property type="match status" value="1"/>
</dbReference>
<dbReference type="Pfam" id="PF13673">
    <property type="entry name" value="Acetyltransf_10"/>
    <property type="match status" value="1"/>
</dbReference>